<keyword evidence="4" id="KW-0131">Cell cycle</keyword>
<dbReference type="GO" id="GO:0005680">
    <property type="term" value="C:anaphase-promoting complex"/>
    <property type="evidence" value="ECO:0007669"/>
    <property type="project" value="InterPro"/>
</dbReference>
<dbReference type="PANTHER" id="PTHR12827">
    <property type="entry name" value="MEIOTIC CHECKPOINT REGULATOR TSG24 FAMILY MEMBER"/>
    <property type="match status" value="1"/>
</dbReference>
<proteinExistence type="inferred from homology"/>
<feature type="domain" description="Anaphase-promoting complex subunit 1 C-terminal" evidence="7">
    <location>
        <begin position="1906"/>
        <end position="2130"/>
    </location>
</feature>
<dbReference type="GO" id="GO:0007091">
    <property type="term" value="P:metaphase/anaphase transition of mitotic cell cycle"/>
    <property type="evidence" value="ECO:0007669"/>
    <property type="project" value="TreeGrafter"/>
</dbReference>
<feature type="domain" description="Anaphase-promoting complex subunit 1 middle" evidence="8">
    <location>
        <begin position="816"/>
        <end position="875"/>
    </location>
</feature>
<dbReference type="Gene3D" id="1.25.10.10">
    <property type="entry name" value="Leucine-rich Repeat Variant"/>
    <property type="match status" value="2"/>
</dbReference>
<reference evidence="9 10" key="1">
    <citation type="journal article" date="2024" name="Nat. Commun.">
        <title>Phylogenomics reveals the evolutionary origins of lichenization in chlorophyte algae.</title>
        <authorList>
            <person name="Puginier C."/>
            <person name="Libourel C."/>
            <person name="Otte J."/>
            <person name="Skaloud P."/>
            <person name="Haon M."/>
            <person name="Grisel S."/>
            <person name="Petersen M."/>
            <person name="Berrin J.G."/>
            <person name="Delaux P.M."/>
            <person name="Dal Grande F."/>
            <person name="Keller J."/>
        </authorList>
    </citation>
    <scope>NUCLEOTIDE SEQUENCE [LARGE SCALE GENOMIC DNA]</scope>
    <source>
        <strain evidence="9 10">SAG 2043</strain>
    </source>
</reference>
<dbReference type="Pfam" id="PF12859">
    <property type="entry name" value="ANAPC1"/>
    <property type="match status" value="1"/>
</dbReference>
<evidence type="ECO:0000259" key="8">
    <source>
        <dbReference type="Pfam" id="PF20518"/>
    </source>
</evidence>
<dbReference type="InterPro" id="IPR041221">
    <property type="entry name" value="APC1_C"/>
</dbReference>
<feature type="domain" description="Anaphase-promoting complex subunit 1 N-terminal" evidence="6">
    <location>
        <begin position="49"/>
        <end position="140"/>
    </location>
</feature>
<dbReference type="GO" id="GO:0051301">
    <property type="term" value="P:cell division"/>
    <property type="evidence" value="ECO:0007669"/>
    <property type="project" value="UniProtKB-KW"/>
</dbReference>
<dbReference type="GO" id="GO:0070979">
    <property type="term" value="P:protein K11-linked ubiquitination"/>
    <property type="evidence" value="ECO:0007669"/>
    <property type="project" value="TreeGrafter"/>
</dbReference>
<dbReference type="Pfam" id="PF20518">
    <property type="entry name" value="Apc1_MidN"/>
    <property type="match status" value="1"/>
</dbReference>
<evidence type="ECO:0000256" key="2">
    <source>
        <dbReference type="ARBA" id="ARBA00022618"/>
    </source>
</evidence>
<protein>
    <recommendedName>
        <fullName evidence="11">Anaphase-promoting complex subunit 1</fullName>
    </recommendedName>
</protein>
<feature type="region of interest" description="Disordered" evidence="5">
    <location>
        <begin position="1760"/>
        <end position="1812"/>
    </location>
</feature>
<feature type="region of interest" description="Disordered" evidence="5">
    <location>
        <begin position="1017"/>
        <end position="1038"/>
    </location>
</feature>
<evidence type="ECO:0000313" key="9">
    <source>
        <dbReference type="EMBL" id="KAK9828930.1"/>
    </source>
</evidence>
<sequence length="2208" mass="232248">MAWTSSTRAVTLGSFRPYGEELLEQAASHRGDQPDRQTAQYKLCGGASRVQGDDSVDEEIYVAGRRVIWSAGRMVRKRFTTDASVSRVAWCHFQDSGDEPVLCLLQPSVLTTYALDGELQTVPLPAHFTNMWALPEGLLLTGPPPVGACILPHPLEELHPVAVEPASPEALYAQPAGAGWDGETVIWASAEVPFVTTYNEARGRLAIWQLRPARSLGPLPIPTVKNIGGLLMRTPAAGQPSPGSGAAAAALGSVKRPSILLPDGGLSPAAFSPVPRSAALTAAAGGAASLMPRPQSNPSTVVCMIWEQQVAKEACPTEGHLAADADGTPLLCLLSRPAQRLTALCLPSPFSTASAPSVEVAFSMDALAAAAISATRPADGDAAIPPRDLLVLHANARLALYIGARHICDVAVTPPPADDMLNPYSRLLKEPAGPNQAGPGLVSAGKHQRRPLSRADSDISMGSDEDGMAISPRSDMGPDVKALGVALEGQPEVVDVKDVVGNRVTLALRGGSAVRVALPLAPTGPLPKQAMDALAEVLAADTWHALFSRLLVTPGAATGDVNREWNAFATLLKTWAAAPSNLDAPPPRLAHTQSGFTSEADPTPSATPGGSADSGSAAAWEQLLQSSHHRKVTASRRYPWLDAESGFLDPTDMLHTSSMADRDEVWQALYALHSVYEDFKLHTFRWHLLPKLGKLLYDLALLLGALDYADHYLRDLGPSLCASQHAAAPRRTGRSGSRESVQRVQPADIHRALHGLMAGRSADASMPLLATKRARCVQRSADLADLYGLFAETARQCAQLGAGQAGAASAKKVVLEGAQKLVLAMVDKGWDLAEVDSLPMGVALPLREAMQRCRASPPAGWPVAAYVLIRRDDIAATIAAAGAAPADGAQPAGATAATAVAPPSMVLETPLGKWARSPRRPRFTSRTPIVQPQLNPLATGGNLPRSRLSMGGDLSMRAAAATPPLPPPQPTQQQQQTQQKGSQPAPPAAGSTTAQATLPMPYTQRLQIPGLVWEDEGPADAEAESSSQDRVPDGIEGLTDGASQLRFGRDLRLVEMRRLLTSANPVVIRLANAPEVTDPEMVAQQQQRLMGLAVRTMALPVGRGALTLGTLRPLPTEPLAIPPLCLSGRLPEQHNAIVNLDLSSASPAAGAGAAADFTAWPEFHNGCAAGLRLAPGGAQLTRTWIVYNKPKQPSYTHAGMLMGLGLTGHLSCLSATDLYRYLSQEHDATTVGVLLGMAAAKRGTLDPTISKMLFLHIPSRHPATYPELELSPLVQAAALMGVGLLYQSSCHRLTTEIMMEEIGRRPGNGSSGDNGGTGGNAVAQDREGYALAAGLALGLITLGRGHDAVGLADLHIEDRLRYFMVGGSDPGMMGRRYAHGSSGGGGLPASSSGVFGANIIGFDPTLGGEVQHMNGYHGGGLGRGPGEDGSSGQGVSQVVLEGTLVNLDVTSPGATLALGLMFLKTNDAAMAANFTIPDTLFALDYVRPDFILLRLLARSLIMWDDVHPTREWVEAQLPDLIKGPLKKYTSGQPDDSDEEKAGQPIDTEALGQAHANAIAGACMAIGIKFAGSANAAAQEVLAHYVHYFLEAKQSAPDSAAGAAATWGRLDKQALEVCVGSTALALAAVMAGTGHLPTMRLLRGLRKRLQSGAASSAASSAATGAHGLFFGSHMAISLGLGFLVLGGGTRTFATTNQAVAALVVAMFPKFPHTSMDQRCHLQAFRHLYVLATEARCVEAIDVDTRQSVYVPLKISLDPRAVQRAPVSRDSPSNVLKVSNRRATSSGKAAGKAGSSRATVSPGEAPQAGDDSTGLTFERAAPCLLPERHQVKEITVCGPRYWTQKLAARGGAEVGPLQALFANQTLFVQRKSGALSYADDPSGVRSLLSRAFHKGAGSQQGSFDLVHLCATFSASPFIMSFAQRFCQEASSKTPAGPNPSGPEAADAITEGLPFVNSDASPEEEFRTFCRGALYECITQEKPALLPSYLFLYCLLQGVMGPQPKDSSARNDSGGGGWGVKALTGGLPPTVPLWSLKLALAYHNSTVANATAEVYKERQRSGAEASSSDSSADEADTWQPLLQPSFLEGLWCQLQALWARLAFLPAPPAIPHLLRYYLRTGKMPDAAELGRAGSLSSGEVAWRQELFGAFLAMADLPSCRVVASAVSQTQATASGLKLSHAQGDSVLLSLLSMFLPDTPPHALQHIASCMN</sequence>
<comment type="similarity">
    <text evidence="1">Belongs to the APC1 family.</text>
</comment>
<name>A0AAW1R4L1_9CHLO</name>
<feature type="region of interest" description="Disordered" evidence="5">
    <location>
        <begin position="428"/>
        <end position="465"/>
    </location>
</feature>
<gene>
    <name evidence="9" type="ORF">WJX72_002853</name>
</gene>
<keyword evidence="2" id="KW-0132">Cell division</keyword>
<evidence type="ECO:0000259" key="7">
    <source>
        <dbReference type="Pfam" id="PF18122"/>
    </source>
</evidence>
<dbReference type="GO" id="GO:0060090">
    <property type="term" value="F:molecular adaptor activity"/>
    <property type="evidence" value="ECO:0007669"/>
    <property type="project" value="TreeGrafter"/>
</dbReference>
<dbReference type="Pfam" id="PF18122">
    <property type="entry name" value="APC1_C"/>
    <property type="match status" value="1"/>
</dbReference>
<accession>A0AAW1R4L1</accession>
<feature type="compositionally biased region" description="Low complexity" evidence="5">
    <location>
        <begin position="606"/>
        <end position="617"/>
    </location>
</feature>
<dbReference type="InterPro" id="IPR011989">
    <property type="entry name" value="ARM-like"/>
</dbReference>
<feature type="region of interest" description="Disordered" evidence="5">
    <location>
        <begin position="911"/>
        <end position="999"/>
    </location>
</feature>
<dbReference type="Proteomes" id="UP001489004">
    <property type="component" value="Unassembled WGS sequence"/>
</dbReference>
<feature type="compositionally biased region" description="Low complexity" evidence="5">
    <location>
        <begin position="1780"/>
        <end position="1797"/>
    </location>
</feature>
<keyword evidence="10" id="KW-1185">Reference proteome</keyword>
<evidence type="ECO:0000256" key="1">
    <source>
        <dbReference type="ARBA" id="ARBA00010547"/>
    </source>
</evidence>
<dbReference type="GO" id="GO:0031145">
    <property type="term" value="P:anaphase-promoting complex-dependent catabolic process"/>
    <property type="evidence" value="ECO:0007669"/>
    <property type="project" value="TreeGrafter"/>
</dbReference>
<dbReference type="InterPro" id="IPR049255">
    <property type="entry name" value="Apc1_N"/>
</dbReference>
<dbReference type="PANTHER" id="PTHR12827:SF3">
    <property type="entry name" value="ANAPHASE-PROMOTING COMPLEX SUBUNIT 1"/>
    <property type="match status" value="1"/>
</dbReference>
<organism evidence="9 10">
    <name type="scientific">[Myrmecia] bisecta</name>
    <dbReference type="NCBI Taxonomy" id="41462"/>
    <lineage>
        <taxon>Eukaryota</taxon>
        <taxon>Viridiplantae</taxon>
        <taxon>Chlorophyta</taxon>
        <taxon>core chlorophytes</taxon>
        <taxon>Trebouxiophyceae</taxon>
        <taxon>Trebouxiales</taxon>
        <taxon>Trebouxiaceae</taxon>
        <taxon>Myrmecia</taxon>
    </lineage>
</organism>
<evidence type="ECO:0000256" key="4">
    <source>
        <dbReference type="ARBA" id="ARBA00023306"/>
    </source>
</evidence>
<evidence type="ECO:0000256" key="5">
    <source>
        <dbReference type="SAM" id="MobiDB-lite"/>
    </source>
</evidence>
<evidence type="ECO:0000313" key="10">
    <source>
        <dbReference type="Proteomes" id="UP001489004"/>
    </source>
</evidence>
<feature type="compositionally biased region" description="Low complexity" evidence="5">
    <location>
        <begin position="971"/>
        <end position="983"/>
    </location>
</feature>
<evidence type="ECO:0000256" key="3">
    <source>
        <dbReference type="ARBA" id="ARBA00022776"/>
    </source>
</evidence>
<feature type="region of interest" description="Disordered" evidence="5">
    <location>
        <begin position="583"/>
        <end position="617"/>
    </location>
</feature>
<dbReference type="InterPro" id="IPR046794">
    <property type="entry name" value="Apc1_MidN"/>
</dbReference>
<dbReference type="InterPro" id="IPR024990">
    <property type="entry name" value="Apc1"/>
</dbReference>
<keyword evidence="3" id="KW-0498">Mitosis</keyword>
<evidence type="ECO:0008006" key="11">
    <source>
        <dbReference type="Google" id="ProtNLM"/>
    </source>
</evidence>
<dbReference type="EMBL" id="JALJOR010000001">
    <property type="protein sequence ID" value="KAK9828930.1"/>
    <property type="molecule type" value="Genomic_DNA"/>
</dbReference>
<comment type="caution">
    <text evidence="9">The sequence shown here is derived from an EMBL/GenBank/DDBJ whole genome shotgun (WGS) entry which is preliminary data.</text>
</comment>
<evidence type="ECO:0000259" key="6">
    <source>
        <dbReference type="Pfam" id="PF12859"/>
    </source>
</evidence>